<proteinExistence type="predicted"/>
<dbReference type="EMBL" id="VOIH02000012">
    <property type="protein sequence ID" value="KAF3432393.1"/>
    <property type="molecule type" value="Genomic_DNA"/>
</dbReference>
<evidence type="ECO:0000313" key="1">
    <source>
        <dbReference type="EMBL" id="KAF3432393.1"/>
    </source>
</evidence>
<dbReference type="AlphaFoldDB" id="A0A8K0DQN6"/>
<dbReference type="OrthoDB" id="1711934at2759"/>
<comment type="caution">
    <text evidence="1">The sequence shown here is derived from an EMBL/GenBank/DDBJ whole genome shotgun (WGS) entry which is preliminary data.</text>
</comment>
<gene>
    <name evidence="1" type="ORF">FNV43_RR27133</name>
</gene>
<dbReference type="Proteomes" id="UP000796880">
    <property type="component" value="Unassembled WGS sequence"/>
</dbReference>
<name>A0A8K0DQN6_9ROSA</name>
<protein>
    <submittedName>
        <fullName evidence="1">Uncharacterized protein</fullName>
    </submittedName>
</protein>
<organism evidence="1 2">
    <name type="scientific">Rhamnella rubrinervis</name>
    <dbReference type="NCBI Taxonomy" id="2594499"/>
    <lineage>
        <taxon>Eukaryota</taxon>
        <taxon>Viridiplantae</taxon>
        <taxon>Streptophyta</taxon>
        <taxon>Embryophyta</taxon>
        <taxon>Tracheophyta</taxon>
        <taxon>Spermatophyta</taxon>
        <taxon>Magnoliopsida</taxon>
        <taxon>eudicotyledons</taxon>
        <taxon>Gunneridae</taxon>
        <taxon>Pentapetalae</taxon>
        <taxon>rosids</taxon>
        <taxon>fabids</taxon>
        <taxon>Rosales</taxon>
        <taxon>Rhamnaceae</taxon>
        <taxon>rhamnoid group</taxon>
        <taxon>Rhamneae</taxon>
        <taxon>Rhamnella</taxon>
    </lineage>
</organism>
<keyword evidence="2" id="KW-1185">Reference proteome</keyword>
<accession>A0A8K0DQN6</accession>
<evidence type="ECO:0000313" key="2">
    <source>
        <dbReference type="Proteomes" id="UP000796880"/>
    </source>
</evidence>
<reference evidence="1" key="1">
    <citation type="submission" date="2020-03" db="EMBL/GenBank/DDBJ databases">
        <title>A high-quality chromosome-level genome assembly of a woody plant with both climbing and erect habits, Rhamnella rubrinervis.</title>
        <authorList>
            <person name="Lu Z."/>
            <person name="Yang Y."/>
            <person name="Zhu X."/>
            <person name="Sun Y."/>
        </authorList>
    </citation>
    <scope>NUCLEOTIDE SEQUENCE</scope>
    <source>
        <strain evidence="1">BYM</strain>
        <tissue evidence="1">Leaf</tissue>
    </source>
</reference>
<sequence>MDVTVANLRKYFPFLPHNALIKIYKARCARLRLLMDKGMPENICWIIEANVRLAGESSDSFASYMAGMGKSSYSKRRRVKRMQICHKCARWTCTKRCRSLGMVFINREDKINFIKDGLSKESFDDILLTLETHPCGVVHRELLNLLHLSKDEQHRHSLGNLTLNDSVCQFIRKLDGKHILDS</sequence>